<feature type="chain" id="PRO_5008381800" evidence="1">
    <location>
        <begin position="43"/>
        <end position="162"/>
    </location>
</feature>
<evidence type="ECO:0000256" key="1">
    <source>
        <dbReference type="SAM" id="SignalP"/>
    </source>
</evidence>
<dbReference type="STRING" id="1860102.ACCAA_530021"/>
<organism evidence="2 3">
    <name type="scientific">Candidatus Accumulibacter aalborgensis</name>
    <dbReference type="NCBI Taxonomy" id="1860102"/>
    <lineage>
        <taxon>Bacteria</taxon>
        <taxon>Pseudomonadati</taxon>
        <taxon>Pseudomonadota</taxon>
        <taxon>Betaproteobacteria</taxon>
        <taxon>Candidatus Accumulibacter</taxon>
    </lineage>
</organism>
<reference evidence="2 3" key="1">
    <citation type="submission" date="2016-06" db="EMBL/GenBank/DDBJ databases">
        <authorList>
            <person name="Kjaerup R.B."/>
            <person name="Dalgaard T.S."/>
            <person name="Juul-Madsen H.R."/>
        </authorList>
    </citation>
    <scope>NUCLEOTIDE SEQUENCE [LARGE SCALE GENOMIC DNA]</scope>
    <source>
        <strain evidence="2">3</strain>
    </source>
</reference>
<protein>
    <submittedName>
        <fullName evidence="2">Uncharacterized protein</fullName>
    </submittedName>
</protein>
<dbReference type="RefSeq" id="WP_245754594.1">
    <property type="nucleotide sequence ID" value="NZ_FLQX01000131.1"/>
</dbReference>
<dbReference type="Proteomes" id="UP000199169">
    <property type="component" value="Unassembled WGS sequence"/>
</dbReference>
<keyword evidence="3" id="KW-1185">Reference proteome</keyword>
<proteinExistence type="predicted"/>
<sequence length="162" mass="17540">MANLPMVARYYPHTKGNKMRKSGVSPWLGLALALGTILPAMAAEPTPTAKGASLPAAAASADVNILKGAWVRPDGGYTILIKNVGANGLIEAMYFNPNPLPFAKAEASREGARLRAFFELRAGGYDGSTYELSYDPTSDRLTGTYYQAVMKQKFEVFFVRRS</sequence>
<name>A0A1A8XU98_9PROT</name>
<dbReference type="AlphaFoldDB" id="A0A1A8XU98"/>
<dbReference type="EMBL" id="FLQX01000131">
    <property type="protein sequence ID" value="SBT08132.1"/>
    <property type="molecule type" value="Genomic_DNA"/>
</dbReference>
<gene>
    <name evidence="2" type="ORF">ACCAA_530021</name>
</gene>
<keyword evidence="1" id="KW-0732">Signal</keyword>
<evidence type="ECO:0000313" key="2">
    <source>
        <dbReference type="EMBL" id="SBT08132.1"/>
    </source>
</evidence>
<feature type="signal peptide" evidence="1">
    <location>
        <begin position="1"/>
        <end position="42"/>
    </location>
</feature>
<accession>A0A1A8XU98</accession>
<evidence type="ECO:0000313" key="3">
    <source>
        <dbReference type="Proteomes" id="UP000199169"/>
    </source>
</evidence>